<feature type="domain" description="DUF1737" evidence="2">
    <location>
        <begin position="53"/>
        <end position="98"/>
    </location>
</feature>
<keyword evidence="4" id="KW-1185">Reference proteome</keyword>
<accession>A0A7S8HE34</accession>
<sequence length="107" mass="11528">MPSPGRASNGRRPGRRATRSPTGNRHRRGAGNARHERPGGRNGENAVSEKLPYRLLTGPDDRSFCEKVSRAIEDGYILYGPPSMTHDGERVVCAQAVILPHIATAGG</sequence>
<evidence type="ECO:0000313" key="4">
    <source>
        <dbReference type="Proteomes" id="UP000593594"/>
    </source>
</evidence>
<gene>
    <name evidence="3" type="ORF">HW532_19650</name>
</gene>
<evidence type="ECO:0000256" key="1">
    <source>
        <dbReference type="SAM" id="MobiDB-lite"/>
    </source>
</evidence>
<dbReference type="AlphaFoldDB" id="A0A7S8HE34"/>
<name>A0A7S8HE34_9HYPH</name>
<evidence type="ECO:0000259" key="2">
    <source>
        <dbReference type="Pfam" id="PF08410"/>
    </source>
</evidence>
<dbReference type="InterPro" id="IPR013619">
    <property type="entry name" value="DUF1737"/>
</dbReference>
<dbReference type="EMBL" id="CP058214">
    <property type="protein sequence ID" value="QPC45432.1"/>
    <property type="molecule type" value="Genomic_DNA"/>
</dbReference>
<dbReference type="Pfam" id="PF08410">
    <property type="entry name" value="DUF1737"/>
    <property type="match status" value="1"/>
</dbReference>
<proteinExistence type="predicted"/>
<feature type="compositionally biased region" description="Basic residues" evidence="1">
    <location>
        <begin position="12"/>
        <end position="29"/>
    </location>
</feature>
<organism evidence="3 4">
    <name type="scientific">Kaustia mangrovi</name>
    <dbReference type="NCBI Taxonomy" id="2593653"/>
    <lineage>
        <taxon>Bacteria</taxon>
        <taxon>Pseudomonadati</taxon>
        <taxon>Pseudomonadota</taxon>
        <taxon>Alphaproteobacteria</taxon>
        <taxon>Hyphomicrobiales</taxon>
        <taxon>Parvibaculaceae</taxon>
        <taxon>Kaustia</taxon>
    </lineage>
</organism>
<reference evidence="3 4" key="1">
    <citation type="submission" date="2020-06" db="EMBL/GenBank/DDBJ databases">
        <title>Genome sequence of 2 isolates from Red Sea Mangroves.</title>
        <authorList>
            <person name="Sefrji F."/>
            <person name="Michoud G."/>
            <person name="Merlino G."/>
            <person name="Daffonchio D."/>
        </authorList>
    </citation>
    <scope>NUCLEOTIDE SEQUENCE [LARGE SCALE GENOMIC DNA]</scope>
    <source>
        <strain evidence="3 4">R1DC25</strain>
    </source>
</reference>
<evidence type="ECO:0000313" key="3">
    <source>
        <dbReference type="EMBL" id="QPC45432.1"/>
    </source>
</evidence>
<dbReference type="Proteomes" id="UP000593594">
    <property type="component" value="Chromosome"/>
</dbReference>
<feature type="region of interest" description="Disordered" evidence="1">
    <location>
        <begin position="1"/>
        <end position="60"/>
    </location>
</feature>
<dbReference type="KEGG" id="kmn:HW532_19650"/>
<protein>
    <submittedName>
        <fullName evidence="3">DUF1737 domain-containing protein</fullName>
    </submittedName>
</protein>